<protein>
    <recommendedName>
        <fullName evidence="3">mRNA-degrading endonuclease RelE of RelBE toxin-antitoxin system</fullName>
    </recommendedName>
</protein>
<reference evidence="1 2" key="1">
    <citation type="submission" date="2024-03" db="EMBL/GenBank/DDBJ databases">
        <title>Actinomycetospora sp. OC33-EN07, a novel actinomycete isolated from wild orchid (Aerides multiflora).</title>
        <authorList>
            <person name="Suriyachadkun C."/>
        </authorList>
    </citation>
    <scope>NUCLEOTIDE SEQUENCE [LARGE SCALE GENOMIC DNA]</scope>
    <source>
        <strain evidence="1 2">OC33-EN07</strain>
    </source>
</reference>
<gene>
    <name evidence="1" type="ORF">WCD58_24175</name>
</gene>
<evidence type="ECO:0000313" key="2">
    <source>
        <dbReference type="Proteomes" id="UP001369736"/>
    </source>
</evidence>
<evidence type="ECO:0008006" key="3">
    <source>
        <dbReference type="Google" id="ProtNLM"/>
    </source>
</evidence>
<name>A0ABU8MB82_9PSEU</name>
<keyword evidence="2" id="KW-1185">Reference proteome</keyword>
<dbReference type="RefSeq" id="WP_337705640.1">
    <property type="nucleotide sequence ID" value="NZ_JBBEGM010000011.1"/>
</dbReference>
<dbReference type="Proteomes" id="UP001369736">
    <property type="component" value="Unassembled WGS sequence"/>
</dbReference>
<organism evidence="1 2">
    <name type="scientific">Actinomycetospora flava</name>
    <dbReference type="NCBI Taxonomy" id="3129232"/>
    <lineage>
        <taxon>Bacteria</taxon>
        <taxon>Bacillati</taxon>
        <taxon>Actinomycetota</taxon>
        <taxon>Actinomycetes</taxon>
        <taxon>Pseudonocardiales</taxon>
        <taxon>Pseudonocardiaceae</taxon>
        <taxon>Actinomycetospora</taxon>
    </lineage>
</organism>
<evidence type="ECO:0000313" key="1">
    <source>
        <dbReference type="EMBL" id="MEJ2864276.1"/>
    </source>
</evidence>
<sequence>MSYELEPEALDEFRAKVAELPDAVRSAIEDVIAELGARPWHSLPMNEANPNGQYRFVAVDVATGYGFVTFVVLEAEHRVSMVDLVWFAYD</sequence>
<dbReference type="EMBL" id="JBBEGM010000011">
    <property type="protein sequence ID" value="MEJ2864276.1"/>
    <property type="molecule type" value="Genomic_DNA"/>
</dbReference>
<proteinExistence type="predicted"/>
<accession>A0ABU8MB82</accession>
<comment type="caution">
    <text evidence="1">The sequence shown here is derived from an EMBL/GenBank/DDBJ whole genome shotgun (WGS) entry which is preliminary data.</text>
</comment>